<name>A0A843UWR0_COLES</name>
<dbReference type="InterPro" id="IPR007321">
    <property type="entry name" value="Transposase_28"/>
</dbReference>
<sequence>MPKSVRGLKGRRFSYVRVCSRERERTSVWHCTCIFYRPGCKLTCVTSADCAWKGTLKGVHNWRSYALGCPLGCQAVNAPLNSGARGPRRFGNRREDVIGCSEVFGGGHRAVMAQKGKEIVEASGMPPVKTKAVMLRSFEGLRERLRIGEEYDIVLMREDESYLTTRPGCFVLSLDLLEAGLRLPMPEIAKELLRSWKVAPIQLTPNSWRSIFVFCIICKKRGIEATAKIFRSHFQFGLLSAIWDGHHVREAPYKPDADQLFAPSVQQQGVDWTSFLRGAEKGGERPRVGLPR</sequence>
<reference evidence="2" key="1">
    <citation type="submission" date="2017-07" db="EMBL/GenBank/DDBJ databases">
        <title>Taro Niue Genome Assembly and Annotation.</title>
        <authorList>
            <person name="Atibalentja N."/>
            <person name="Keating K."/>
            <person name="Fields C.J."/>
        </authorList>
    </citation>
    <scope>NUCLEOTIDE SEQUENCE</scope>
    <source>
        <strain evidence="2">Niue_2</strain>
        <tissue evidence="2">Leaf</tissue>
    </source>
</reference>
<feature type="domain" description="Transposase (putative) gypsy type" evidence="1">
    <location>
        <begin position="171"/>
        <end position="235"/>
    </location>
</feature>
<keyword evidence="3" id="KW-1185">Reference proteome</keyword>
<evidence type="ECO:0000313" key="2">
    <source>
        <dbReference type="EMBL" id="MQL85143.1"/>
    </source>
</evidence>
<protein>
    <recommendedName>
        <fullName evidence="1">Transposase (putative) gypsy type domain-containing protein</fullName>
    </recommendedName>
</protein>
<organism evidence="2 3">
    <name type="scientific">Colocasia esculenta</name>
    <name type="common">Wild taro</name>
    <name type="synonym">Arum esculentum</name>
    <dbReference type="NCBI Taxonomy" id="4460"/>
    <lineage>
        <taxon>Eukaryota</taxon>
        <taxon>Viridiplantae</taxon>
        <taxon>Streptophyta</taxon>
        <taxon>Embryophyta</taxon>
        <taxon>Tracheophyta</taxon>
        <taxon>Spermatophyta</taxon>
        <taxon>Magnoliopsida</taxon>
        <taxon>Liliopsida</taxon>
        <taxon>Araceae</taxon>
        <taxon>Aroideae</taxon>
        <taxon>Colocasieae</taxon>
        <taxon>Colocasia</taxon>
    </lineage>
</organism>
<dbReference type="AlphaFoldDB" id="A0A843UWR0"/>
<dbReference type="Pfam" id="PF04195">
    <property type="entry name" value="Transposase_28"/>
    <property type="match status" value="1"/>
</dbReference>
<proteinExistence type="predicted"/>
<dbReference type="Proteomes" id="UP000652761">
    <property type="component" value="Unassembled WGS sequence"/>
</dbReference>
<accession>A0A843UWR0</accession>
<gene>
    <name evidence="2" type="ORF">Taro_017660</name>
</gene>
<evidence type="ECO:0000259" key="1">
    <source>
        <dbReference type="Pfam" id="PF04195"/>
    </source>
</evidence>
<evidence type="ECO:0000313" key="3">
    <source>
        <dbReference type="Proteomes" id="UP000652761"/>
    </source>
</evidence>
<dbReference type="EMBL" id="NMUH01000811">
    <property type="protein sequence ID" value="MQL85143.1"/>
    <property type="molecule type" value="Genomic_DNA"/>
</dbReference>
<comment type="caution">
    <text evidence="2">The sequence shown here is derived from an EMBL/GenBank/DDBJ whole genome shotgun (WGS) entry which is preliminary data.</text>
</comment>